<evidence type="ECO:0000256" key="1">
    <source>
        <dbReference type="ARBA" id="ARBA00004514"/>
    </source>
</evidence>
<organism evidence="6 7">
    <name type="scientific">Congregibacter litoralis KT71</name>
    <dbReference type="NCBI Taxonomy" id="314285"/>
    <lineage>
        <taxon>Bacteria</taxon>
        <taxon>Pseudomonadati</taxon>
        <taxon>Pseudomonadota</taxon>
        <taxon>Gammaproteobacteria</taxon>
        <taxon>Cellvibrionales</taxon>
        <taxon>Halieaceae</taxon>
        <taxon>Congregibacter</taxon>
    </lineage>
</organism>
<evidence type="ECO:0000313" key="6">
    <source>
        <dbReference type="EMBL" id="EAQ98449.1"/>
    </source>
</evidence>
<keyword evidence="6" id="KW-0969">Cilium</keyword>
<dbReference type="GO" id="GO:0044781">
    <property type="term" value="P:bacterial-type flagellum organization"/>
    <property type="evidence" value="ECO:0007669"/>
    <property type="project" value="UniProtKB-KW"/>
</dbReference>
<keyword evidence="6" id="KW-0966">Cell projection</keyword>
<gene>
    <name evidence="6" type="ORF">KT71_00690</name>
</gene>
<evidence type="ECO:0000256" key="2">
    <source>
        <dbReference type="ARBA" id="ARBA00022490"/>
    </source>
</evidence>
<dbReference type="Pfam" id="PF05400">
    <property type="entry name" value="FliT"/>
    <property type="match status" value="1"/>
</dbReference>
<keyword evidence="7" id="KW-1185">Reference proteome</keyword>
<dbReference type="InterPro" id="IPR008622">
    <property type="entry name" value="FliT"/>
</dbReference>
<keyword evidence="4" id="KW-0143">Chaperone</keyword>
<dbReference type="RefSeq" id="WP_008292525.1">
    <property type="nucleotide sequence ID" value="NZ_CM002299.1"/>
</dbReference>
<sequence>MTRIEQDLSTEHATGQCRRLADVLSATRTMLEHANAGDWDEVAELERNRRADLELCFSEAVAPQHSELVSEALAVMLHLNDELMGLLASARDSVLEQGISQARTRSALGSYQDIQHSPG</sequence>
<comment type="caution">
    <text evidence="6">The sequence shown here is derived from an EMBL/GenBank/DDBJ whole genome shotgun (WGS) entry which is preliminary data.</text>
</comment>
<dbReference type="OrthoDB" id="5741250at2"/>
<dbReference type="AlphaFoldDB" id="A4A602"/>
<evidence type="ECO:0000256" key="3">
    <source>
        <dbReference type="ARBA" id="ARBA00022795"/>
    </source>
</evidence>
<keyword evidence="3" id="KW-1005">Bacterial flagellum biogenesis</keyword>
<accession>A4A602</accession>
<dbReference type="EMBL" id="AAOA02000002">
    <property type="protein sequence ID" value="EAQ98449.1"/>
    <property type="molecule type" value="Genomic_DNA"/>
</dbReference>
<dbReference type="eggNOG" id="ENOG5032XMM">
    <property type="taxonomic scope" value="Bacteria"/>
</dbReference>
<name>A4A602_9GAMM</name>
<dbReference type="Gene3D" id="1.20.58.380">
    <property type="entry name" value="Flagellar protein flit"/>
    <property type="match status" value="1"/>
</dbReference>
<reference evidence="6 7" key="1">
    <citation type="journal article" date="2007" name="Proc. Natl. Acad. Sci. U.S.A.">
        <title>Characterization of a marine gammaproteobacterium capable of aerobic anoxygenic photosynthesis.</title>
        <authorList>
            <person name="Fuchs B.M."/>
            <person name="Spring S."/>
            <person name="Teeling H."/>
            <person name="Quast C."/>
            <person name="Wulf J."/>
            <person name="Schattenhofer M."/>
            <person name="Yan S."/>
            <person name="Ferriera S."/>
            <person name="Johnson J."/>
            <person name="Glockner F.O."/>
            <person name="Amann R."/>
        </authorList>
    </citation>
    <scope>NUCLEOTIDE SEQUENCE [LARGE SCALE GENOMIC DNA]</scope>
    <source>
        <strain evidence="6">KT71</strain>
    </source>
</reference>
<reference evidence="6 7" key="2">
    <citation type="journal article" date="2009" name="PLoS ONE">
        <title>The photosynthetic apparatus and its regulation in the aerobic gammaproteobacterium Congregibacter litoralis gen. nov., sp. nov.</title>
        <authorList>
            <person name="Spring S."/>
            <person name="Lunsdorf H."/>
            <person name="Fuchs B.M."/>
            <person name="Tindall B.J."/>
        </authorList>
    </citation>
    <scope>NUCLEOTIDE SEQUENCE [LARGE SCALE GENOMIC DNA]</scope>
    <source>
        <strain evidence="6">KT71</strain>
    </source>
</reference>
<protein>
    <recommendedName>
        <fullName evidence="5">Flagellar protein FliT</fullName>
    </recommendedName>
</protein>
<evidence type="ECO:0000256" key="5">
    <source>
        <dbReference type="ARBA" id="ARBA00093797"/>
    </source>
</evidence>
<dbReference type="STRING" id="314285.KT71_00690"/>
<keyword evidence="2" id="KW-0963">Cytoplasm</keyword>
<proteinExistence type="predicted"/>
<keyword evidence="6" id="KW-0282">Flagellum</keyword>
<dbReference type="Proteomes" id="UP000019205">
    <property type="component" value="Chromosome"/>
</dbReference>
<evidence type="ECO:0000256" key="4">
    <source>
        <dbReference type="ARBA" id="ARBA00023186"/>
    </source>
</evidence>
<dbReference type="HOGENOM" id="CLU_2057993_0_0_6"/>
<evidence type="ECO:0000313" key="7">
    <source>
        <dbReference type="Proteomes" id="UP000019205"/>
    </source>
</evidence>
<comment type="subcellular location">
    <subcellularLocation>
        <location evidence="1">Cytoplasm</location>
        <location evidence="1">Cytosol</location>
    </subcellularLocation>
</comment>